<dbReference type="EMBL" id="JBHUCX010000087">
    <property type="protein sequence ID" value="MFD1677163.1"/>
    <property type="molecule type" value="Genomic_DNA"/>
</dbReference>
<feature type="transmembrane region" description="Helical" evidence="1">
    <location>
        <begin position="69"/>
        <end position="86"/>
    </location>
</feature>
<evidence type="ECO:0000313" key="2">
    <source>
        <dbReference type="EMBL" id="MFD1677163.1"/>
    </source>
</evidence>
<keyword evidence="1" id="KW-0812">Transmembrane</keyword>
<dbReference type="Proteomes" id="UP001597079">
    <property type="component" value="Unassembled WGS sequence"/>
</dbReference>
<keyword evidence="1" id="KW-1133">Transmembrane helix</keyword>
<evidence type="ECO:0000256" key="1">
    <source>
        <dbReference type="SAM" id="Phobius"/>
    </source>
</evidence>
<organism evidence="2 3">
    <name type="scientific">Alicyclobacillus fodiniaquatilis</name>
    <dbReference type="NCBI Taxonomy" id="1661150"/>
    <lineage>
        <taxon>Bacteria</taxon>
        <taxon>Bacillati</taxon>
        <taxon>Bacillota</taxon>
        <taxon>Bacilli</taxon>
        <taxon>Bacillales</taxon>
        <taxon>Alicyclobacillaceae</taxon>
        <taxon>Alicyclobacillus</taxon>
    </lineage>
</organism>
<accession>A0ABW4JNF3</accession>
<reference evidence="3" key="1">
    <citation type="journal article" date="2019" name="Int. J. Syst. Evol. Microbiol.">
        <title>The Global Catalogue of Microorganisms (GCM) 10K type strain sequencing project: providing services to taxonomists for standard genome sequencing and annotation.</title>
        <authorList>
            <consortium name="The Broad Institute Genomics Platform"/>
            <consortium name="The Broad Institute Genome Sequencing Center for Infectious Disease"/>
            <person name="Wu L."/>
            <person name="Ma J."/>
        </authorList>
    </citation>
    <scope>NUCLEOTIDE SEQUENCE [LARGE SCALE GENOMIC DNA]</scope>
    <source>
        <strain evidence="3">CGMCC 1.12286</strain>
    </source>
</reference>
<keyword evidence="3" id="KW-1185">Reference proteome</keyword>
<comment type="caution">
    <text evidence="2">The sequence shown here is derived from an EMBL/GenBank/DDBJ whole genome shotgun (WGS) entry which is preliminary data.</text>
</comment>
<keyword evidence="1" id="KW-0472">Membrane</keyword>
<protein>
    <submittedName>
        <fullName evidence="2">Uncharacterized protein</fullName>
    </submittedName>
</protein>
<name>A0ABW4JNF3_9BACL</name>
<sequence>MFGTKATRKGTLDVPADKPVTNLHRFRAHMFADTNDVHVRLHDSRAEKDYLDIRLGCQGDAKGSKLKRLLYVVGSIFAFLLMVFIARKIERQKKEPNQ</sequence>
<proteinExistence type="predicted"/>
<dbReference type="RefSeq" id="WP_377945078.1">
    <property type="nucleotide sequence ID" value="NZ_JBHUCX010000087.1"/>
</dbReference>
<evidence type="ECO:0000313" key="3">
    <source>
        <dbReference type="Proteomes" id="UP001597079"/>
    </source>
</evidence>
<gene>
    <name evidence="2" type="ORF">ACFSB2_21040</name>
</gene>